<dbReference type="SUPFAM" id="SSF49899">
    <property type="entry name" value="Concanavalin A-like lectins/glucanases"/>
    <property type="match status" value="1"/>
</dbReference>
<accession>A0A429Z7Z0</accession>
<feature type="signal peptide" evidence="1">
    <location>
        <begin position="1"/>
        <end position="31"/>
    </location>
</feature>
<dbReference type="Proteomes" id="UP000277864">
    <property type="component" value="Unassembled WGS sequence"/>
</dbReference>
<proteinExistence type="predicted"/>
<sequence length="955" mass="107096">MKKNNKYRVCAKIVLLFVFFLVFCPTYDVQAATDLSRLPIKKTSNPLPERGLPIFEFFKKPVGSGPQHIKVPSTSDSIEGTFEDKYGRTFEKKDGNYTYIVNGQRYPVMFDENYAYYQKDNQTIYFDNSGGYLSVDILKDGSGFYYIQRYWGIIRKVSVASRYILTKSVLDTYEVSFSEALMVTDKVRGQNGAIWSKYKLDLTKDFRFESYLYLGDEGGNAADGMTFTLQNNPLEKYSSDQSISIGSKGVGLGAYTGEFHPPNNRPDKPVDYQGGLKDNRVGNWLKMYRVEESGLRAIYKMKFDRSQVFGSNYHPIIFQPNPNDPADIYEPLVRINNQLHYLVASSERDSAFLCANVASGVVTKSPGVFQDMYIRQKGDNQLIKIDKSIGFAAYGGNDVRQGLDYIPNAYSIEFDTFYNADIGRGRGMDSVGGIGKASDKKGHLAFARPNAELYKGKSNLYQESNGLYYIVDDIRQYTGLGNLTGKNYQLVLDANQSNMNVYAKHEDPIIAQSPLSDGHWKQLTIQWDSKKRELIYSLKNHSLSNPYEFNRSKTFSEEELLSTFGGKEAYWGFTGSTGAQVQDNLLAITKLPQIPAQALNPRTTINKTNEADSEQVTVDQGEEVYIKGYFDDFNEKLVLPQTKVDLVMYLQEGLEVSLSNDENSSIDFPEELIPEDIIKEEKRPDGYTPIRLKNVDVSSITDDLTKKTYMMQVKALAKIPKGQANPHKAQAYFKIENIPGEDITEIEGNKVTAEIEDPGQLNLIVPDQLRFGGVEVTNRVPSVLEVGVGQIIKDPTKPQPEGSDHLQLVDTRKKEKRTSWQLRLKVSAPFKDNQGNLLVNQAQNEAMGIFYRQSGNGQEDLSLDREGSGQIISSGGPIDSDDGIKELTHLLLKTGLNPSIDNTVITNPDQGIVIKMAQEDILNAAYNEHPSYQADFLWQLENVPSNVVPGKGGGL</sequence>
<evidence type="ECO:0000256" key="1">
    <source>
        <dbReference type="SAM" id="SignalP"/>
    </source>
</evidence>
<comment type="caution">
    <text evidence="2">The sequence shown here is derived from an EMBL/GenBank/DDBJ whole genome shotgun (WGS) entry which is preliminary data.</text>
</comment>
<dbReference type="AlphaFoldDB" id="A0A429Z7Z0"/>
<protein>
    <recommendedName>
        <fullName evidence="4">WxL domain-containing protein</fullName>
    </recommendedName>
</protein>
<evidence type="ECO:0008006" key="4">
    <source>
        <dbReference type="Google" id="ProtNLM"/>
    </source>
</evidence>
<gene>
    <name evidence="2" type="ORF">C7P63_01590</name>
</gene>
<evidence type="ECO:0000313" key="2">
    <source>
        <dbReference type="EMBL" id="RST89798.1"/>
    </source>
</evidence>
<dbReference type="Gene3D" id="2.60.120.200">
    <property type="match status" value="2"/>
</dbReference>
<keyword evidence="3" id="KW-1185">Reference proteome</keyword>
<feature type="chain" id="PRO_5019112461" description="WxL domain-containing protein" evidence="1">
    <location>
        <begin position="32"/>
        <end position="955"/>
    </location>
</feature>
<name>A0A429Z7Z0_9ENTE</name>
<dbReference type="RefSeq" id="WP_125942408.1">
    <property type="nucleotide sequence ID" value="NZ_PXZH01000001.1"/>
</dbReference>
<reference evidence="2 3" key="1">
    <citation type="submission" date="2018-03" db="EMBL/GenBank/DDBJ databases">
        <authorList>
            <person name="Gulvik C.A."/>
        </authorList>
    </citation>
    <scope>NUCLEOTIDE SEQUENCE [LARGE SCALE GENOMIC DNA]</scope>
    <source>
        <strain evidence="2 3">JCM 31581</strain>
    </source>
</reference>
<keyword evidence="1" id="KW-0732">Signal</keyword>
<dbReference type="EMBL" id="PXZH01000001">
    <property type="protein sequence ID" value="RST89798.1"/>
    <property type="molecule type" value="Genomic_DNA"/>
</dbReference>
<dbReference type="InterPro" id="IPR013320">
    <property type="entry name" value="ConA-like_dom_sf"/>
</dbReference>
<evidence type="ECO:0000313" key="3">
    <source>
        <dbReference type="Proteomes" id="UP000277864"/>
    </source>
</evidence>
<dbReference type="OrthoDB" id="2306834at2"/>
<organism evidence="2 3">
    <name type="scientific">Vagococcus humatus</name>
    <dbReference type="NCBI Taxonomy" id="1889241"/>
    <lineage>
        <taxon>Bacteria</taxon>
        <taxon>Bacillati</taxon>
        <taxon>Bacillota</taxon>
        <taxon>Bacilli</taxon>
        <taxon>Lactobacillales</taxon>
        <taxon>Enterococcaceae</taxon>
        <taxon>Vagococcus</taxon>
    </lineage>
</organism>